<protein>
    <recommendedName>
        <fullName evidence="3">Secreted protein</fullName>
    </recommendedName>
</protein>
<proteinExistence type="predicted"/>
<name>A0ABP7RK23_9PSEU</name>
<dbReference type="Proteomes" id="UP001501747">
    <property type="component" value="Unassembled WGS sequence"/>
</dbReference>
<comment type="caution">
    <text evidence="1">The sequence shown here is derived from an EMBL/GenBank/DDBJ whole genome shotgun (WGS) entry which is preliminary data.</text>
</comment>
<reference evidence="2" key="1">
    <citation type="journal article" date="2019" name="Int. J. Syst. Evol. Microbiol.">
        <title>The Global Catalogue of Microorganisms (GCM) 10K type strain sequencing project: providing services to taxonomists for standard genome sequencing and annotation.</title>
        <authorList>
            <consortium name="The Broad Institute Genomics Platform"/>
            <consortium name="The Broad Institute Genome Sequencing Center for Infectious Disease"/>
            <person name="Wu L."/>
            <person name="Ma J."/>
        </authorList>
    </citation>
    <scope>NUCLEOTIDE SEQUENCE [LARGE SCALE GENOMIC DNA]</scope>
    <source>
        <strain evidence="2">JCM 17342</strain>
    </source>
</reference>
<dbReference type="RefSeq" id="WP_344872686.1">
    <property type="nucleotide sequence ID" value="NZ_BAABAL010000005.1"/>
</dbReference>
<keyword evidence="2" id="KW-1185">Reference proteome</keyword>
<sequence>MKRDEFWKVVGLAAIAAVALGALLSVGISVFAEVADWLVQRMSNG</sequence>
<dbReference type="EMBL" id="BAABAL010000005">
    <property type="protein sequence ID" value="GAA3998681.1"/>
    <property type="molecule type" value="Genomic_DNA"/>
</dbReference>
<gene>
    <name evidence="1" type="ORF">GCM10022247_18630</name>
</gene>
<evidence type="ECO:0000313" key="2">
    <source>
        <dbReference type="Proteomes" id="UP001501747"/>
    </source>
</evidence>
<evidence type="ECO:0000313" key="1">
    <source>
        <dbReference type="EMBL" id="GAA3998681.1"/>
    </source>
</evidence>
<evidence type="ECO:0008006" key="3">
    <source>
        <dbReference type="Google" id="ProtNLM"/>
    </source>
</evidence>
<organism evidence="1 2">
    <name type="scientific">Allokutzneria multivorans</name>
    <dbReference type="NCBI Taxonomy" id="1142134"/>
    <lineage>
        <taxon>Bacteria</taxon>
        <taxon>Bacillati</taxon>
        <taxon>Actinomycetota</taxon>
        <taxon>Actinomycetes</taxon>
        <taxon>Pseudonocardiales</taxon>
        <taxon>Pseudonocardiaceae</taxon>
        <taxon>Allokutzneria</taxon>
    </lineage>
</organism>
<accession>A0ABP7RK23</accession>